<keyword evidence="2" id="KW-1185">Reference proteome</keyword>
<dbReference type="Proteomes" id="UP001153678">
    <property type="component" value="Unassembled WGS sequence"/>
</dbReference>
<sequence>MSNDVEQSAAQLDNDSKHSRRVAKEFLPEKFRPLWIQQPRLENLLAIVKRNVEMRQSQNIGIKTLQNIINVFVGTMKERFKLVIEKNVELLESEGQAINLEEVIKGRIVAAKSKLHQQILLKEQDKVSNVTIVAYLEYNASVEEFVASRLGIKTHAS</sequence>
<organism evidence="1 2">
    <name type="scientific">Funneliformis geosporum</name>
    <dbReference type="NCBI Taxonomy" id="1117311"/>
    <lineage>
        <taxon>Eukaryota</taxon>
        <taxon>Fungi</taxon>
        <taxon>Fungi incertae sedis</taxon>
        <taxon>Mucoromycota</taxon>
        <taxon>Glomeromycotina</taxon>
        <taxon>Glomeromycetes</taxon>
        <taxon>Glomerales</taxon>
        <taxon>Glomeraceae</taxon>
        <taxon>Funneliformis</taxon>
    </lineage>
</organism>
<evidence type="ECO:0000313" key="2">
    <source>
        <dbReference type="Proteomes" id="UP001153678"/>
    </source>
</evidence>
<dbReference type="EMBL" id="CAMKVN010003339">
    <property type="protein sequence ID" value="CAI2184461.1"/>
    <property type="molecule type" value="Genomic_DNA"/>
</dbReference>
<name>A0A9W4SWX6_9GLOM</name>
<evidence type="ECO:0000313" key="1">
    <source>
        <dbReference type="EMBL" id="CAI2184461.1"/>
    </source>
</evidence>
<feature type="non-terminal residue" evidence="1">
    <location>
        <position position="157"/>
    </location>
</feature>
<protein>
    <submittedName>
        <fullName evidence="1">2688_t:CDS:1</fullName>
    </submittedName>
</protein>
<gene>
    <name evidence="1" type="ORF">FWILDA_LOCUS11589</name>
</gene>
<reference evidence="1" key="1">
    <citation type="submission" date="2022-08" db="EMBL/GenBank/DDBJ databases">
        <authorList>
            <person name="Kallberg Y."/>
            <person name="Tangrot J."/>
            <person name="Rosling A."/>
        </authorList>
    </citation>
    <scope>NUCLEOTIDE SEQUENCE</scope>
    <source>
        <strain evidence="1">Wild A</strain>
    </source>
</reference>
<comment type="caution">
    <text evidence="1">The sequence shown here is derived from an EMBL/GenBank/DDBJ whole genome shotgun (WGS) entry which is preliminary data.</text>
</comment>
<dbReference type="AlphaFoldDB" id="A0A9W4SWX6"/>
<proteinExistence type="predicted"/>
<accession>A0A9W4SWX6</accession>